<dbReference type="Pfam" id="PF25212">
    <property type="entry name" value="HVO_A0114"/>
    <property type="match status" value="1"/>
</dbReference>
<name>D5HC56_SALRM</name>
<dbReference type="KEGG" id="srm:SRM_02690"/>
<dbReference type="AlphaFoldDB" id="D5HC56"/>
<proteinExistence type="predicted"/>
<protein>
    <recommendedName>
        <fullName evidence="3">HTH marR-type domain-containing protein</fullName>
    </recommendedName>
</protein>
<evidence type="ECO:0000313" key="2">
    <source>
        <dbReference type="Proteomes" id="UP000000933"/>
    </source>
</evidence>
<reference evidence="2" key="2">
    <citation type="submission" date="2010-04" db="EMBL/GenBank/DDBJ databases">
        <title>Genome sequence of Salinibacter ruber M8.</title>
        <authorList>
            <consortium name="Genoscope"/>
        </authorList>
    </citation>
    <scope>NUCLEOTIDE SEQUENCE [LARGE SCALE GENOMIC DNA]</scope>
    <source>
        <strain evidence="2">M8</strain>
    </source>
</reference>
<sequence>MDCPHPSPMSSPDLSDTEADVLRAVQSEATADLYDLARAVGAGPRAVQDAVRRLAQHDLVHASGRHVRCTNTGDQWVRAHS</sequence>
<reference evidence="1 2" key="1">
    <citation type="journal article" date="2010" name="ISME J.">
        <title>Fine-scale evolution: genomic, phenotypic and ecological differentiation in two coexisting Salinibacter ruber strains.</title>
        <authorList>
            <person name="Pena A."/>
            <person name="Teeling H."/>
            <person name="Huerta-Cepas J."/>
            <person name="Santos F."/>
            <person name="Yarza P."/>
            <person name="Brito-Echeverria J."/>
            <person name="Lucio M."/>
            <person name="Schmitt-Kopplin P."/>
            <person name="Meseguer I."/>
            <person name="Schenowitz C."/>
            <person name="Dossat C."/>
            <person name="Barbe V."/>
            <person name="Dopazo J."/>
            <person name="Rossello-Mora R."/>
            <person name="Schuler M."/>
            <person name="Glockner F.O."/>
            <person name="Amann R."/>
            <person name="Gabaldon T."/>
            <person name="Anton J."/>
        </authorList>
    </citation>
    <scope>NUCLEOTIDE SEQUENCE [LARGE SCALE GENOMIC DNA]</scope>
    <source>
        <strain evidence="1 2">M8</strain>
    </source>
</reference>
<dbReference type="InterPro" id="IPR036388">
    <property type="entry name" value="WH-like_DNA-bd_sf"/>
</dbReference>
<evidence type="ECO:0008006" key="3">
    <source>
        <dbReference type="Google" id="ProtNLM"/>
    </source>
</evidence>
<accession>D5HC56</accession>
<gene>
    <name evidence="1" type="ordered locus">SRM_02690</name>
</gene>
<dbReference type="HOGENOM" id="CLU_2571873_0_0_10"/>
<organism evidence="1 2">
    <name type="scientific">Salinibacter ruber (strain M8)</name>
    <dbReference type="NCBI Taxonomy" id="761659"/>
    <lineage>
        <taxon>Bacteria</taxon>
        <taxon>Pseudomonadati</taxon>
        <taxon>Rhodothermota</taxon>
        <taxon>Rhodothermia</taxon>
        <taxon>Rhodothermales</taxon>
        <taxon>Salinibacteraceae</taxon>
        <taxon>Salinibacter</taxon>
    </lineage>
</organism>
<dbReference type="Proteomes" id="UP000000933">
    <property type="component" value="Chromosome"/>
</dbReference>
<dbReference type="InterPro" id="IPR036390">
    <property type="entry name" value="WH_DNA-bd_sf"/>
</dbReference>
<evidence type="ECO:0000313" key="1">
    <source>
        <dbReference type="EMBL" id="CBH25611.1"/>
    </source>
</evidence>
<dbReference type="Gene3D" id="1.10.10.10">
    <property type="entry name" value="Winged helix-like DNA-binding domain superfamily/Winged helix DNA-binding domain"/>
    <property type="match status" value="1"/>
</dbReference>
<dbReference type="EMBL" id="FP565814">
    <property type="protein sequence ID" value="CBH25611.1"/>
    <property type="molecule type" value="Genomic_DNA"/>
</dbReference>
<dbReference type="SUPFAM" id="SSF46785">
    <property type="entry name" value="Winged helix' DNA-binding domain"/>
    <property type="match status" value="1"/>
</dbReference>